<evidence type="ECO:0000256" key="3">
    <source>
        <dbReference type="ARBA" id="ARBA00022692"/>
    </source>
</evidence>
<keyword evidence="7" id="KW-1064">Adaptive immunity</keyword>
<feature type="chain" id="PRO_5046121105" description="Ig-like domain-containing protein" evidence="14">
    <location>
        <begin position="20"/>
        <end position="241"/>
    </location>
</feature>
<dbReference type="PANTHER" id="PTHR19944">
    <property type="entry name" value="MHC CLASS II-RELATED"/>
    <property type="match status" value="1"/>
</dbReference>
<protein>
    <recommendedName>
        <fullName evidence="15">Ig-like domain-containing protein</fullName>
    </recommendedName>
</protein>
<comment type="caution">
    <text evidence="16">The sequence shown here is derived from an EMBL/GenBank/DDBJ whole genome shotgun (WGS) entry which is preliminary data.</text>
</comment>
<dbReference type="Pfam" id="PF00993">
    <property type="entry name" value="MHC_II_alpha"/>
    <property type="match status" value="1"/>
</dbReference>
<evidence type="ECO:0000256" key="14">
    <source>
        <dbReference type="SAM" id="SignalP"/>
    </source>
</evidence>
<dbReference type="Gene3D" id="3.10.320.10">
    <property type="entry name" value="Class II Histocompatibility Antigen, M Beta Chain, Chain B, domain 1"/>
    <property type="match status" value="1"/>
</dbReference>
<evidence type="ECO:0000256" key="2">
    <source>
        <dbReference type="ARBA" id="ARBA00007394"/>
    </source>
</evidence>
<keyword evidence="3 13" id="KW-0812">Transmembrane</keyword>
<comment type="similarity">
    <text evidence="2">Belongs to the MHC class II family.</text>
</comment>
<evidence type="ECO:0000256" key="8">
    <source>
        <dbReference type="ARBA" id="ARBA00023136"/>
    </source>
</evidence>
<keyword evidence="11" id="KW-0491">MHC II</keyword>
<reference evidence="16 17" key="1">
    <citation type="submission" date="2021-06" db="EMBL/GenBank/DDBJ databases">
        <authorList>
            <person name="Palmer J.M."/>
        </authorList>
    </citation>
    <scope>NUCLEOTIDE SEQUENCE [LARGE SCALE GENOMIC DNA]</scope>
    <source>
        <strain evidence="17">if_2019</strain>
        <tissue evidence="16">Muscle</tissue>
    </source>
</reference>
<dbReference type="InterPro" id="IPR036179">
    <property type="entry name" value="Ig-like_dom_sf"/>
</dbReference>
<feature type="domain" description="Ig-like" evidence="15">
    <location>
        <begin position="107"/>
        <end position="188"/>
    </location>
</feature>
<evidence type="ECO:0000256" key="13">
    <source>
        <dbReference type="SAM" id="Phobius"/>
    </source>
</evidence>
<evidence type="ECO:0000256" key="7">
    <source>
        <dbReference type="ARBA" id="ARBA00023130"/>
    </source>
</evidence>
<evidence type="ECO:0000256" key="1">
    <source>
        <dbReference type="ARBA" id="ARBA00004479"/>
    </source>
</evidence>
<dbReference type="PANTHER" id="PTHR19944:SF86">
    <property type="entry name" value="HLA CLASS II HISTOCOMPATIBILITY ANTIGEN, DR ALPHA CHAIN"/>
    <property type="match status" value="1"/>
</dbReference>
<dbReference type="InterPro" id="IPR050160">
    <property type="entry name" value="MHC/Immunoglobulin"/>
</dbReference>
<keyword evidence="6 13" id="KW-1133">Transmembrane helix</keyword>
<evidence type="ECO:0000259" key="15">
    <source>
        <dbReference type="PROSITE" id="PS50835"/>
    </source>
</evidence>
<dbReference type="Gene3D" id="2.60.40.10">
    <property type="entry name" value="Immunoglobulins"/>
    <property type="match status" value="1"/>
</dbReference>
<dbReference type="InterPro" id="IPR003597">
    <property type="entry name" value="Ig_C1-set"/>
</dbReference>
<dbReference type="SUPFAM" id="SSF54452">
    <property type="entry name" value="MHC antigen-recognition domain"/>
    <property type="match status" value="1"/>
</dbReference>
<dbReference type="InterPro" id="IPR003006">
    <property type="entry name" value="Ig/MHC_CS"/>
</dbReference>
<evidence type="ECO:0000256" key="12">
    <source>
        <dbReference type="ARBA" id="ARBA00023319"/>
    </source>
</evidence>
<evidence type="ECO:0000313" key="17">
    <source>
        <dbReference type="Proteomes" id="UP001482620"/>
    </source>
</evidence>
<evidence type="ECO:0000256" key="6">
    <source>
        <dbReference type="ARBA" id="ARBA00022989"/>
    </source>
</evidence>
<comment type="subcellular location">
    <subcellularLocation>
        <location evidence="1">Membrane</location>
        <topology evidence="1">Single-pass type I membrane protein</topology>
    </subcellularLocation>
</comment>
<feature type="transmembrane region" description="Helical" evidence="13">
    <location>
        <begin position="212"/>
        <end position="235"/>
    </location>
</feature>
<dbReference type="EMBL" id="JAHRIQ010108234">
    <property type="protein sequence ID" value="MEQ2256884.1"/>
    <property type="molecule type" value="Genomic_DNA"/>
</dbReference>
<dbReference type="InterPro" id="IPR011162">
    <property type="entry name" value="MHC_I/II-like_Ag-recog"/>
</dbReference>
<evidence type="ECO:0000256" key="11">
    <source>
        <dbReference type="ARBA" id="ARBA00023182"/>
    </source>
</evidence>
<dbReference type="SMART" id="SM00407">
    <property type="entry name" value="IGc1"/>
    <property type="match status" value="1"/>
</dbReference>
<name>A0ABV0VIF2_9TELE</name>
<dbReference type="InterPro" id="IPR013783">
    <property type="entry name" value="Ig-like_fold"/>
</dbReference>
<feature type="signal peptide" evidence="14">
    <location>
        <begin position="1"/>
        <end position="19"/>
    </location>
</feature>
<dbReference type="SMART" id="SM00920">
    <property type="entry name" value="MHC_II_alpha"/>
    <property type="match status" value="1"/>
</dbReference>
<evidence type="ECO:0000256" key="5">
    <source>
        <dbReference type="ARBA" id="ARBA00022859"/>
    </source>
</evidence>
<keyword evidence="9" id="KW-1015">Disulfide bond</keyword>
<dbReference type="Proteomes" id="UP001482620">
    <property type="component" value="Unassembled WGS sequence"/>
</dbReference>
<evidence type="ECO:0000256" key="9">
    <source>
        <dbReference type="ARBA" id="ARBA00023157"/>
    </source>
</evidence>
<keyword evidence="8 13" id="KW-0472">Membrane</keyword>
<dbReference type="InterPro" id="IPR001003">
    <property type="entry name" value="MHC_II_a_N"/>
</dbReference>
<dbReference type="PROSITE" id="PS00290">
    <property type="entry name" value="IG_MHC"/>
    <property type="match status" value="1"/>
</dbReference>
<dbReference type="Pfam" id="PF07654">
    <property type="entry name" value="C1-set"/>
    <property type="match status" value="1"/>
</dbReference>
<evidence type="ECO:0000256" key="4">
    <source>
        <dbReference type="ARBA" id="ARBA00022729"/>
    </source>
</evidence>
<keyword evidence="5" id="KW-0391">Immunity</keyword>
<keyword evidence="10" id="KW-0325">Glycoprotein</keyword>
<keyword evidence="4 14" id="KW-0732">Signal</keyword>
<gene>
    <name evidence="16" type="ORF">ILYODFUR_028701</name>
</gene>
<dbReference type="PROSITE" id="PS50835">
    <property type="entry name" value="IG_LIKE"/>
    <property type="match status" value="1"/>
</dbReference>
<evidence type="ECO:0000256" key="10">
    <source>
        <dbReference type="ARBA" id="ARBA00023180"/>
    </source>
</evidence>
<keyword evidence="17" id="KW-1185">Reference proteome</keyword>
<dbReference type="InterPro" id="IPR007110">
    <property type="entry name" value="Ig-like_dom"/>
</dbReference>
<dbReference type="InterPro" id="IPR014745">
    <property type="entry name" value="MHC_II_a/b_N"/>
</dbReference>
<organism evidence="16 17">
    <name type="scientific">Ilyodon furcidens</name>
    <name type="common">goldbreast splitfin</name>
    <dbReference type="NCBI Taxonomy" id="33524"/>
    <lineage>
        <taxon>Eukaryota</taxon>
        <taxon>Metazoa</taxon>
        <taxon>Chordata</taxon>
        <taxon>Craniata</taxon>
        <taxon>Vertebrata</taxon>
        <taxon>Euteleostomi</taxon>
        <taxon>Actinopterygii</taxon>
        <taxon>Neopterygii</taxon>
        <taxon>Teleostei</taxon>
        <taxon>Neoteleostei</taxon>
        <taxon>Acanthomorphata</taxon>
        <taxon>Ovalentaria</taxon>
        <taxon>Atherinomorphae</taxon>
        <taxon>Cyprinodontiformes</taxon>
        <taxon>Goodeidae</taxon>
        <taxon>Ilyodon</taxon>
    </lineage>
</organism>
<keyword evidence="12" id="KW-0393">Immunoglobulin domain</keyword>
<proteinExistence type="inferred from homology"/>
<accession>A0ABV0VIF2</accession>
<evidence type="ECO:0000313" key="16">
    <source>
        <dbReference type="EMBL" id="MEQ2256884.1"/>
    </source>
</evidence>
<dbReference type="SUPFAM" id="SSF48726">
    <property type="entry name" value="Immunoglobulin"/>
    <property type="match status" value="1"/>
</dbReference>
<sequence length="241" mass="26175">MKMKLLLFLCSVLWTSADGSAPVQHEDLAISGCSDSDGEDMLALDAEEMWFADFKKGEGVFVLPPFVDPMTFPGGYELAVADQQVCRSNLKVLRSTMEGIPLKKVPPSSLVIYSRDDVELGEKNILICHVSGFFPAPVKVSWTKNGQKVTDGTSINVPFPSKDSIFTQISRLDFIPQLGDIYSCSVEHPALTEPQTRIWDVELDNPQPSVGPAVFCGVGLTIGLLGVAVGTFFLIKGNECS</sequence>